<keyword evidence="1" id="KW-0698">rRNA processing</keyword>
<dbReference type="RefSeq" id="WP_186508016.1">
    <property type="nucleotide sequence ID" value="NZ_JACNEP010000019.1"/>
</dbReference>
<feature type="binding site" evidence="1">
    <location>
        <position position="161"/>
    </location>
    <ligand>
        <name>S-adenosyl-L-methionine</name>
        <dbReference type="ChEBI" id="CHEBI:59789"/>
    </ligand>
</feature>
<dbReference type="AlphaFoldDB" id="A0A8J6IU90"/>
<sequence length="280" mass="31882">MFSYRHAFHAGNHADVLKHACQSILLNKFKQKNKPFIYIDTHSGAGVYALDAEMASKNKEYVGGIDKLLNINTDNSAINAYLELIRGFRAHNQYPGSPAIAAKMLREQDKLCLMEWHNNEFDNLRRNMHNDARIACHHRDGYEGVLALTPPVPARGMILIDPPYELAEDYQKVVKTVTQVQKRWAGGTIAIWYPLLAKQRDKSQRMLEALHKSQPSSLYVAELWVKPQPEELGMYGSGMAFINLPFECDQQIEAMLPELDQTLSEQPGSGYRSQWLIQPQ</sequence>
<dbReference type="GO" id="GO:0036307">
    <property type="term" value="F:23S rRNA (adenine(2030)-N(6))-methyltransferase activity"/>
    <property type="evidence" value="ECO:0007669"/>
    <property type="project" value="UniProtKB-UniRule"/>
</dbReference>
<feature type="active site" description="Proton acceptor" evidence="1">
    <location>
        <position position="161"/>
    </location>
</feature>
<keyword evidence="1" id="KW-0808">Transferase</keyword>
<dbReference type="EMBL" id="JACNEP010000019">
    <property type="protein sequence ID" value="MBC3767485.1"/>
    <property type="molecule type" value="Genomic_DNA"/>
</dbReference>
<comment type="subunit">
    <text evidence="1">Monomer.</text>
</comment>
<keyword evidence="3" id="KW-1185">Reference proteome</keyword>
<evidence type="ECO:0000313" key="3">
    <source>
        <dbReference type="Proteomes" id="UP000601768"/>
    </source>
</evidence>
<name>A0A8J6IU90_9ALTE</name>
<feature type="site" description="Interaction with substrate rRNA" evidence="1">
    <location>
        <position position="4"/>
    </location>
</feature>
<reference evidence="2" key="2">
    <citation type="submission" date="2020-08" db="EMBL/GenBank/DDBJ databases">
        <authorList>
            <person name="Lai Q."/>
        </authorList>
    </citation>
    <scope>NUCLEOTIDE SEQUENCE</scope>
    <source>
        <strain evidence="2">S27-2</strain>
    </source>
</reference>
<feature type="binding site" evidence="1">
    <location>
        <position position="97"/>
    </location>
    <ligand>
        <name>S-adenosyl-L-methionine</name>
        <dbReference type="ChEBI" id="CHEBI:59789"/>
    </ligand>
</feature>
<feature type="binding site" evidence="1">
    <location>
        <position position="115"/>
    </location>
    <ligand>
        <name>S-adenosyl-L-methionine</name>
        <dbReference type="ChEBI" id="CHEBI:59789"/>
    </ligand>
</feature>
<dbReference type="Proteomes" id="UP000601768">
    <property type="component" value="Unassembled WGS sequence"/>
</dbReference>
<dbReference type="EC" id="2.1.1.266" evidence="1"/>
<dbReference type="GO" id="GO:0005829">
    <property type="term" value="C:cytosol"/>
    <property type="evidence" value="ECO:0007669"/>
    <property type="project" value="TreeGrafter"/>
</dbReference>
<proteinExistence type="inferred from homology"/>
<comment type="caution">
    <text evidence="2">The sequence shown here is derived from an EMBL/GenBank/DDBJ whole genome shotgun (WGS) entry which is preliminary data.</text>
</comment>
<dbReference type="GO" id="GO:0003723">
    <property type="term" value="F:RNA binding"/>
    <property type="evidence" value="ECO:0007669"/>
    <property type="project" value="UniProtKB-UniRule"/>
</dbReference>
<dbReference type="InterPro" id="IPR029063">
    <property type="entry name" value="SAM-dependent_MTases_sf"/>
</dbReference>
<feature type="binding site" evidence="1">
    <location>
        <position position="42"/>
    </location>
    <ligand>
        <name>S-adenosyl-L-methionine</name>
        <dbReference type="ChEBI" id="CHEBI:59789"/>
    </ligand>
</feature>
<dbReference type="Pfam" id="PF04378">
    <property type="entry name" value="RsmJ"/>
    <property type="match status" value="1"/>
</dbReference>
<dbReference type="SUPFAM" id="SSF53335">
    <property type="entry name" value="S-adenosyl-L-methionine-dependent methyltransferases"/>
    <property type="match status" value="1"/>
</dbReference>
<organism evidence="2 3">
    <name type="scientific">Neptunicella marina</name>
    <dbReference type="NCBI Taxonomy" id="2125989"/>
    <lineage>
        <taxon>Bacteria</taxon>
        <taxon>Pseudomonadati</taxon>
        <taxon>Pseudomonadota</taxon>
        <taxon>Gammaproteobacteria</taxon>
        <taxon>Alteromonadales</taxon>
        <taxon>Alteromonadaceae</taxon>
        <taxon>Neptunicella</taxon>
    </lineage>
</organism>
<gene>
    <name evidence="1" type="primary">rlmJ</name>
    <name evidence="2" type="ORF">H8B19_16525</name>
</gene>
<keyword evidence="1" id="KW-0949">S-adenosyl-L-methionine</keyword>
<dbReference type="PANTHER" id="PTHR37426:SF1">
    <property type="entry name" value="RIBOSOMAL RNA LARGE SUBUNIT METHYLTRANSFERASE J"/>
    <property type="match status" value="1"/>
</dbReference>
<comment type="function">
    <text evidence="1">Specifically methylates the adenine in position 2030 of 23S rRNA.</text>
</comment>
<feature type="binding site" evidence="1">
    <location>
        <position position="19"/>
    </location>
    <ligand>
        <name>S-adenosyl-L-methionine</name>
        <dbReference type="ChEBI" id="CHEBI:59789"/>
    </ligand>
</feature>
<dbReference type="Gene3D" id="3.40.50.150">
    <property type="entry name" value="Vaccinia Virus protein VP39"/>
    <property type="match status" value="1"/>
</dbReference>
<reference evidence="2" key="1">
    <citation type="journal article" date="2018" name="Int. J. Syst. Evol. Microbiol.">
        <title>Neptunicella marina gen. nov., sp. nov., isolated from surface seawater.</title>
        <authorList>
            <person name="Liu X."/>
            <person name="Lai Q."/>
            <person name="Du Y."/>
            <person name="Zhang X."/>
            <person name="Liu Z."/>
            <person name="Sun F."/>
            <person name="Shao Z."/>
        </authorList>
    </citation>
    <scope>NUCLEOTIDE SEQUENCE</scope>
    <source>
        <strain evidence="2">S27-2</strain>
    </source>
</reference>
<accession>A0A8J6IU90</accession>
<evidence type="ECO:0000313" key="2">
    <source>
        <dbReference type="EMBL" id="MBC3767485.1"/>
    </source>
</evidence>
<evidence type="ECO:0000256" key="1">
    <source>
        <dbReference type="HAMAP-Rule" id="MF_00934"/>
    </source>
</evidence>
<dbReference type="GO" id="GO:0070475">
    <property type="term" value="P:rRNA base methylation"/>
    <property type="evidence" value="ECO:0007669"/>
    <property type="project" value="UniProtKB-UniRule"/>
</dbReference>
<feature type="binding site" evidence="1">
    <location>
        <begin position="140"/>
        <end position="141"/>
    </location>
    <ligand>
        <name>S-adenosyl-L-methionine</name>
        <dbReference type="ChEBI" id="CHEBI:59789"/>
    </ligand>
</feature>
<protein>
    <recommendedName>
        <fullName evidence="1">Ribosomal RNA large subunit methyltransferase J</fullName>
        <ecNumber evidence="1">2.1.1.266</ecNumber>
    </recommendedName>
    <alternativeName>
        <fullName evidence="1">23S rRNA (adenine(2030)-N6)-methyltransferase</fullName>
    </alternativeName>
    <alternativeName>
        <fullName evidence="1">23S rRNA m6A2030 methyltransferase</fullName>
    </alternativeName>
</protein>
<comment type="similarity">
    <text evidence="1">Belongs to the RlmJ family.</text>
</comment>
<keyword evidence="1" id="KW-0694">RNA-binding</keyword>
<comment type="catalytic activity">
    <reaction evidence="1">
        <text>adenosine(2030) in 23S rRNA + S-adenosyl-L-methionine = N(6)-methyladenosine(2030) in 23S rRNA + S-adenosyl-L-homocysteine + H(+)</text>
        <dbReference type="Rhea" id="RHEA:43736"/>
        <dbReference type="Rhea" id="RHEA-COMP:10668"/>
        <dbReference type="Rhea" id="RHEA-COMP:10669"/>
        <dbReference type="ChEBI" id="CHEBI:15378"/>
        <dbReference type="ChEBI" id="CHEBI:57856"/>
        <dbReference type="ChEBI" id="CHEBI:59789"/>
        <dbReference type="ChEBI" id="CHEBI:74411"/>
        <dbReference type="ChEBI" id="CHEBI:74449"/>
        <dbReference type="EC" id="2.1.1.266"/>
    </reaction>
</comment>
<keyword evidence="1" id="KW-0489">Methyltransferase</keyword>
<dbReference type="InterPro" id="IPR007473">
    <property type="entry name" value="RlmJ"/>
</dbReference>
<dbReference type="PANTHER" id="PTHR37426">
    <property type="entry name" value="RIBOSOMAL RNA LARGE SUBUNIT METHYLTRANSFERASE J"/>
    <property type="match status" value="1"/>
</dbReference>
<dbReference type="HAMAP" id="MF_00934">
    <property type="entry name" value="23SrRNA_methyltr_J"/>
    <property type="match status" value="1"/>
</dbReference>